<dbReference type="EMBL" id="AMZN01000068">
    <property type="protein sequence ID" value="ELR69809.1"/>
    <property type="molecule type" value="Genomic_DNA"/>
</dbReference>
<dbReference type="SUPFAM" id="SSF53474">
    <property type="entry name" value="alpha/beta-Hydrolases"/>
    <property type="match status" value="1"/>
</dbReference>
<dbReference type="Proteomes" id="UP000011135">
    <property type="component" value="Unassembled WGS sequence"/>
</dbReference>
<accession>L8JQQ8</accession>
<organism evidence="5 6">
    <name type="scientific">Fulvivirga imtechensis AK7</name>
    <dbReference type="NCBI Taxonomy" id="1237149"/>
    <lineage>
        <taxon>Bacteria</taxon>
        <taxon>Pseudomonadati</taxon>
        <taxon>Bacteroidota</taxon>
        <taxon>Cytophagia</taxon>
        <taxon>Cytophagales</taxon>
        <taxon>Fulvivirgaceae</taxon>
        <taxon>Fulvivirga</taxon>
    </lineage>
</organism>
<dbReference type="InterPro" id="IPR016986">
    <property type="entry name" value="UCP031982_abhydr"/>
</dbReference>
<keyword evidence="4" id="KW-0812">Transmembrane</keyword>
<dbReference type="Gene3D" id="3.40.50.1820">
    <property type="entry name" value="alpha/beta hydrolase"/>
    <property type="match status" value="2"/>
</dbReference>
<dbReference type="PANTHER" id="PTHR10272:SF0">
    <property type="entry name" value="PLATELET-ACTIVATING FACTOR ACETYLHYDROLASE"/>
    <property type="match status" value="1"/>
</dbReference>
<keyword evidence="4" id="KW-0472">Membrane</keyword>
<evidence type="ECO:0000256" key="3">
    <source>
        <dbReference type="ARBA" id="ARBA00023098"/>
    </source>
</evidence>
<keyword evidence="1" id="KW-0378">Hydrolase</keyword>
<dbReference type="PIRSF" id="PIRSF031982">
    <property type="entry name" value="UCP031982_abhydr"/>
    <property type="match status" value="1"/>
</dbReference>
<name>L8JQQ8_9BACT</name>
<evidence type="ECO:0000256" key="2">
    <source>
        <dbReference type="ARBA" id="ARBA00022963"/>
    </source>
</evidence>
<evidence type="ECO:0000313" key="6">
    <source>
        <dbReference type="Proteomes" id="UP000011135"/>
    </source>
</evidence>
<keyword evidence="3" id="KW-0443">Lipid metabolism</keyword>
<keyword evidence="5" id="KW-0449">Lipoprotein</keyword>
<dbReference type="STRING" id="1237149.C900_04656"/>
<dbReference type="eggNOG" id="COG4188">
    <property type="taxonomic scope" value="Bacteria"/>
</dbReference>
<sequence>MFGRGRDAIYALKFYAVMFRILFIASVVYIALPQVFAQSDPAAPLNIGQATLTLIDSARKRPVKTEIWYPTEASLDDETREYGPFFRTPTIRNADPVDGKHPLIMMSHGTGGGRLTMEWLAAGLVKEGFIVAAVDHWGNTFDNIVPENFLKHWERPKDISFALTALLDHETFGALVDTAKIGAIGFSLGGYTVVALAGGDLDFNALFQFVKTPEGHKEASIPELPELTTLLQDENFISNLMEGYQPVALSDSRIDAVMALSPALGQGFSDESQMENITVPVFIIGARADNIAPVKTNARHYHELIDHSRFFLFEGAVGHYVFLNEAKEAIKSEAPIYFRDHESVSRKEIHNETIELATGFFHDVFHKK</sequence>
<keyword evidence="4" id="KW-1133">Transmembrane helix</keyword>
<protein>
    <submittedName>
        <fullName evidence="5">Putative lipoprotein signal peptide</fullName>
    </submittedName>
</protein>
<evidence type="ECO:0000313" key="5">
    <source>
        <dbReference type="EMBL" id="ELR69809.1"/>
    </source>
</evidence>
<feature type="transmembrane region" description="Helical" evidence="4">
    <location>
        <begin position="12"/>
        <end position="32"/>
    </location>
</feature>
<keyword evidence="2" id="KW-0442">Lipid degradation</keyword>
<gene>
    <name evidence="5" type="ORF">C900_04656</name>
</gene>
<evidence type="ECO:0000256" key="4">
    <source>
        <dbReference type="SAM" id="Phobius"/>
    </source>
</evidence>
<dbReference type="InterPro" id="IPR029058">
    <property type="entry name" value="AB_hydrolase_fold"/>
</dbReference>
<dbReference type="GO" id="GO:0003847">
    <property type="term" value="F:1-alkyl-2-acetylglycerophosphocholine esterase activity"/>
    <property type="evidence" value="ECO:0007669"/>
    <property type="project" value="TreeGrafter"/>
</dbReference>
<comment type="caution">
    <text evidence="5">The sequence shown here is derived from an EMBL/GenBank/DDBJ whole genome shotgun (WGS) entry which is preliminary data.</text>
</comment>
<evidence type="ECO:0000256" key="1">
    <source>
        <dbReference type="ARBA" id="ARBA00022801"/>
    </source>
</evidence>
<dbReference type="PATRIC" id="fig|1237149.3.peg.4172"/>
<dbReference type="GO" id="GO:0016042">
    <property type="term" value="P:lipid catabolic process"/>
    <property type="evidence" value="ECO:0007669"/>
    <property type="project" value="UniProtKB-KW"/>
</dbReference>
<dbReference type="Pfam" id="PF03403">
    <property type="entry name" value="PAF-AH_p_II"/>
    <property type="match status" value="1"/>
</dbReference>
<keyword evidence="6" id="KW-1185">Reference proteome</keyword>
<dbReference type="AlphaFoldDB" id="L8JQQ8"/>
<reference evidence="5 6" key="1">
    <citation type="submission" date="2012-12" db="EMBL/GenBank/DDBJ databases">
        <title>Genome assembly of Fulvivirga imtechensis AK7.</title>
        <authorList>
            <person name="Nupur N."/>
            <person name="Khatri I."/>
            <person name="Kumar R."/>
            <person name="Subramanian S."/>
            <person name="Pinnaka A."/>
        </authorList>
    </citation>
    <scope>NUCLEOTIDE SEQUENCE [LARGE SCALE GENOMIC DNA]</scope>
    <source>
        <strain evidence="5 6">AK7</strain>
    </source>
</reference>
<dbReference type="PANTHER" id="PTHR10272">
    <property type="entry name" value="PLATELET-ACTIVATING FACTOR ACETYLHYDROLASE"/>
    <property type="match status" value="1"/>
</dbReference>
<proteinExistence type="predicted"/>